<keyword evidence="2" id="KW-0804">Transcription</keyword>
<name>A0A5N7BXM3_PETAA</name>
<dbReference type="OrthoDB" id="2571985at2759"/>
<evidence type="ECO:0000256" key="3">
    <source>
        <dbReference type="ARBA" id="ARBA00023242"/>
    </source>
</evidence>
<proteinExistence type="predicted"/>
<sequence>MAMQSPQPLMSSLMKQLDPYQISLAPLKADYVNNHDREVEDDDVATIPVMVDLTQIMFKASHLLYHSLKNPMDETSQIAMPLDNELEQWETNYSLFLNVDAATVNDPEWAFKRKLVLRLRFYNARTLLHRPFLAASTYNQHPNLLQH</sequence>
<dbReference type="GO" id="GO:0000978">
    <property type="term" value="F:RNA polymerase II cis-regulatory region sequence-specific DNA binding"/>
    <property type="evidence" value="ECO:0007669"/>
    <property type="project" value="TreeGrafter"/>
</dbReference>
<dbReference type="Proteomes" id="UP000326877">
    <property type="component" value="Unassembled WGS sequence"/>
</dbReference>
<reference evidence="4" key="1">
    <citation type="submission" date="2019-04" db="EMBL/GenBank/DDBJ databases">
        <title>Friends and foes A comparative genomics studyof 23 Aspergillus species from section Flavi.</title>
        <authorList>
            <consortium name="DOE Joint Genome Institute"/>
            <person name="Kjaerbolling I."/>
            <person name="Vesth T."/>
            <person name="Frisvad J.C."/>
            <person name="Nybo J.L."/>
            <person name="Theobald S."/>
            <person name="Kildgaard S."/>
            <person name="Isbrandt T."/>
            <person name="Kuo A."/>
            <person name="Sato A."/>
            <person name="Lyhne E.K."/>
            <person name="Kogle M.E."/>
            <person name="Wiebenga A."/>
            <person name="Kun R.S."/>
            <person name="Lubbers R.J."/>
            <person name="Makela M.R."/>
            <person name="Barry K."/>
            <person name="Chovatia M."/>
            <person name="Clum A."/>
            <person name="Daum C."/>
            <person name="Haridas S."/>
            <person name="He G."/>
            <person name="LaButti K."/>
            <person name="Lipzen A."/>
            <person name="Mondo S."/>
            <person name="Riley R."/>
            <person name="Salamov A."/>
            <person name="Simmons B.A."/>
            <person name="Magnuson J.K."/>
            <person name="Henrissat B."/>
            <person name="Mortensen U.H."/>
            <person name="Larsen T.O."/>
            <person name="Devries R.P."/>
            <person name="Grigoriev I.V."/>
            <person name="Machida M."/>
            <person name="Baker S.E."/>
            <person name="Andersen M.R."/>
        </authorList>
    </citation>
    <scope>NUCLEOTIDE SEQUENCE [LARGE SCALE GENOMIC DNA]</scope>
    <source>
        <strain evidence="4">IBT 14317</strain>
    </source>
</reference>
<evidence type="ECO:0000313" key="4">
    <source>
        <dbReference type="EMBL" id="KAE8386576.1"/>
    </source>
</evidence>
<dbReference type="GO" id="GO:0005634">
    <property type="term" value="C:nucleus"/>
    <property type="evidence" value="ECO:0007669"/>
    <property type="project" value="TreeGrafter"/>
</dbReference>
<dbReference type="EMBL" id="ML735309">
    <property type="protein sequence ID" value="KAE8386576.1"/>
    <property type="molecule type" value="Genomic_DNA"/>
</dbReference>
<dbReference type="GO" id="GO:0000981">
    <property type="term" value="F:DNA-binding transcription factor activity, RNA polymerase II-specific"/>
    <property type="evidence" value="ECO:0007669"/>
    <property type="project" value="TreeGrafter"/>
</dbReference>
<organism evidence="4">
    <name type="scientific">Petromyces alliaceus</name>
    <name type="common">Aspergillus alliaceus</name>
    <dbReference type="NCBI Taxonomy" id="209559"/>
    <lineage>
        <taxon>Eukaryota</taxon>
        <taxon>Fungi</taxon>
        <taxon>Dikarya</taxon>
        <taxon>Ascomycota</taxon>
        <taxon>Pezizomycotina</taxon>
        <taxon>Eurotiomycetes</taxon>
        <taxon>Eurotiomycetidae</taxon>
        <taxon>Eurotiales</taxon>
        <taxon>Aspergillaceae</taxon>
        <taxon>Aspergillus</taxon>
        <taxon>Aspergillus subgen. Circumdati</taxon>
    </lineage>
</organism>
<dbReference type="PANTHER" id="PTHR47424:SF15">
    <property type="entry name" value="ZN(II)2CYS6 TRANSCRIPTION FACTOR (EUROFUNG)"/>
    <property type="match status" value="1"/>
</dbReference>
<keyword evidence="3" id="KW-0539">Nucleus</keyword>
<gene>
    <name evidence="4" type="ORF">BDV23DRAFT_187181</name>
</gene>
<protein>
    <submittedName>
        <fullName evidence="4">Uncharacterized protein</fullName>
    </submittedName>
</protein>
<dbReference type="GO" id="GO:0000435">
    <property type="term" value="P:positive regulation of transcription from RNA polymerase II promoter by galactose"/>
    <property type="evidence" value="ECO:0007669"/>
    <property type="project" value="TreeGrafter"/>
</dbReference>
<keyword evidence="1" id="KW-0805">Transcription regulation</keyword>
<accession>A0A5N7BXM3</accession>
<dbReference type="InterPro" id="IPR051127">
    <property type="entry name" value="Fungal_SecMet_Regulators"/>
</dbReference>
<dbReference type="CDD" id="cd12148">
    <property type="entry name" value="fungal_TF_MHR"/>
    <property type="match status" value="1"/>
</dbReference>
<evidence type="ECO:0000256" key="2">
    <source>
        <dbReference type="ARBA" id="ARBA00023163"/>
    </source>
</evidence>
<dbReference type="AlphaFoldDB" id="A0A5N7BXM3"/>
<dbReference type="PANTHER" id="PTHR47424">
    <property type="entry name" value="REGULATORY PROTEIN GAL4"/>
    <property type="match status" value="1"/>
</dbReference>
<evidence type="ECO:0000256" key="1">
    <source>
        <dbReference type="ARBA" id="ARBA00023015"/>
    </source>
</evidence>